<feature type="chain" id="PRO_5017283888" description="ZU5 domain-containing protein" evidence="1">
    <location>
        <begin position="21"/>
        <end position="183"/>
    </location>
</feature>
<dbReference type="InterPro" id="IPR000906">
    <property type="entry name" value="ZU5_dom"/>
</dbReference>
<evidence type="ECO:0000259" key="2">
    <source>
        <dbReference type="SMART" id="SM00218"/>
    </source>
</evidence>
<feature type="signal peptide" evidence="1">
    <location>
        <begin position="1"/>
        <end position="20"/>
    </location>
</feature>
<dbReference type="Gene3D" id="2.60.220.30">
    <property type="match status" value="1"/>
</dbReference>
<reference evidence="3" key="1">
    <citation type="submission" date="2023-09" db="UniProtKB">
        <authorList>
            <consortium name="Ensembl"/>
        </authorList>
    </citation>
    <scope>IDENTIFICATION</scope>
</reference>
<dbReference type="Ensembl" id="ENSSPAT00000013434.1">
    <property type="protein sequence ID" value="ENSSPAP00000013211.1"/>
    <property type="gene ID" value="ENSSPAG00000010014.1"/>
</dbReference>
<proteinExistence type="predicted"/>
<keyword evidence="1" id="KW-0732">Signal</keyword>
<evidence type="ECO:0000313" key="3">
    <source>
        <dbReference type="Ensembl" id="ENSSPAP00000013211.1"/>
    </source>
</evidence>
<protein>
    <recommendedName>
        <fullName evidence="2">ZU5 domain-containing protein</fullName>
    </recommendedName>
</protein>
<accession>A0A3B4ZZD2</accession>
<name>A0A3B4ZZD2_9TELE</name>
<dbReference type="Pfam" id="PF00791">
    <property type="entry name" value="ZU5"/>
    <property type="match status" value="1"/>
</dbReference>
<feature type="domain" description="ZU5" evidence="2">
    <location>
        <begin position="45"/>
        <end position="135"/>
    </location>
</feature>
<sequence length="183" mass="20362">FFVELCVLTFHCLWVMACFGFDFTLRQTLESKTQTVAKSLAGLGPTQHSYGLVGMCRHRGCLNPATYVLMRYESFPSFHLGLICLLRPPVEDIQTVLSPVVSCGPPGALLTRPVILTIHHCADNEVDLFFSYCSRTSISHQKVFPKTGRGKVIEFPSYQGGAATVVITSNNRFIPYCFPTSLY</sequence>
<dbReference type="AlphaFoldDB" id="A0A3B4ZZD2"/>
<evidence type="ECO:0000256" key="1">
    <source>
        <dbReference type="SAM" id="SignalP"/>
    </source>
</evidence>
<organism evidence="3">
    <name type="scientific">Stegastes partitus</name>
    <name type="common">bicolor damselfish</name>
    <dbReference type="NCBI Taxonomy" id="144197"/>
    <lineage>
        <taxon>Eukaryota</taxon>
        <taxon>Metazoa</taxon>
        <taxon>Chordata</taxon>
        <taxon>Craniata</taxon>
        <taxon>Vertebrata</taxon>
        <taxon>Euteleostomi</taxon>
        <taxon>Actinopterygii</taxon>
        <taxon>Neopterygii</taxon>
        <taxon>Teleostei</taxon>
        <taxon>Neoteleostei</taxon>
        <taxon>Acanthomorphata</taxon>
        <taxon>Ovalentaria</taxon>
        <taxon>Pomacentridae</taxon>
        <taxon>Stegastes</taxon>
    </lineage>
</organism>
<dbReference type="SMART" id="SM00218">
    <property type="entry name" value="ZU5"/>
    <property type="match status" value="1"/>
</dbReference>
<dbReference type="STRING" id="144197.ENSSPAP00000013211"/>